<accession>A0A1I3IWE9</accession>
<feature type="domain" description="Tetrapyrrole biosynthesis uroporphyrinogen III synthase" evidence="10">
    <location>
        <begin position="15"/>
        <end position="232"/>
    </location>
</feature>
<dbReference type="GO" id="GO:0006782">
    <property type="term" value="P:protoporphyrinogen IX biosynthetic process"/>
    <property type="evidence" value="ECO:0007669"/>
    <property type="project" value="UniProtKB-UniRule"/>
</dbReference>
<dbReference type="GO" id="GO:0006780">
    <property type="term" value="P:uroporphyrinogen III biosynthetic process"/>
    <property type="evidence" value="ECO:0007669"/>
    <property type="project" value="UniProtKB-UniRule"/>
</dbReference>
<evidence type="ECO:0000256" key="3">
    <source>
        <dbReference type="ARBA" id="ARBA00013109"/>
    </source>
</evidence>
<dbReference type="Proteomes" id="UP000242763">
    <property type="component" value="Unassembled WGS sequence"/>
</dbReference>
<evidence type="ECO:0000256" key="7">
    <source>
        <dbReference type="ARBA" id="ARBA00040167"/>
    </source>
</evidence>
<keyword evidence="12" id="KW-1185">Reference proteome</keyword>
<dbReference type="GO" id="GO:0004852">
    <property type="term" value="F:uroporphyrinogen-III synthase activity"/>
    <property type="evidence" value="ECO:0007669"/>
    <property type="project" value="UniProtKB-UniRule"/>
</dbReference>
<evidence type="ECO:0000313" key="11">
    <source>
        <dbReference type="EMBL" id="SFI52282.1"/>
    </source>
</evidence>
<dbReference type="SUPFAM" id="SSF69618">
    <property type="entry name" value="HemD-like"/>
    <property type="match status" value="1"/>
</dbReference>
<protein>
    <recommendedName>
        <fullName evidence="7 9">Uroporphyrinogen-III synthase</fullName>
        <ecNumber evidence="3 9">4.2.1.75</ecNumber>
    </recommendedName>
</protein>
<dbReference type="RefSeq" id="WP_175556620.1">
    <property type="nucleotide sequence ID" value="NZ_FORF01000003.1"/>
</dbReference>
<comment type="function">
    <text evidence="6 9">Catalyzes cyclization of the linear tetrapyrrole, hydroxymethylbilane, to the macrocyclic uroporphyrinogen III.</text>
</comment>
<proteinExistence type="inferred from homology"/>
<reference evidence="12" key="1">
    <citation type="submission" date="2016-10" db="EMBL/GenBank/DDBJ databases">
        <authorList>
            <person name="Varghese N."/>
            <person name="Submissions S."/>
        </authorList>
    </citation>
    <scope>NUCLEOTIDE SEQUENCE [LARGE SCALE GENOMIC DNA]</scope>
    <source>
        <strain evidence="12">DSM 21857</strain>
    </source>
</reference>
<comment type="similarity">
    <text evidence="2 9">Belongs to the uroporphyrinogen-III synthase family.</text>
</comment>
<dbReference type="Pfam" id="PF02602">
    <property type="entry name" value="HEM4"/>
    <property type="match status" value="1"/>
</dbReference>
<dbReference type="EC" id="4.2.1.75" evidence="3 9"/>
<dbReference type="InterPro" id="IPR036108">
    <property type="entry name" value="4pyrrol_syn_uPrphyn_synt_sf"/>
</dbReference>
<sequence>MTRRVLVTRPQPGADETAQRLVEHGFAPILLPLTRIVALAPGDLGDLSRFDAVTLTSVNAVRHTPPELIAALRTKPAFAVGDISAKAARAAGFATVHAAAGTAADLAPLMASKLAPGSRVLHLAAVERTAGFIEDLAARGIVLEVIEIYRADRLDYAGEALKAAFGDEPVWGAMSLSERAAIFLADIAQKPETAPLFETTRFFCISQKVARPLRKLASQVLVVDDTPTEDAVMRLLLSHD</sequence>
<name>A0A1I3IWE9_9HYPH</name>
<comment type="catalytic activity">
    <reaction evidence="8 9">
        <text>hydroxymethylbilane = uroporphyrinogen III + H2O</text>
        <dbReference type="Rhea" id="RHEA:18965"/>
        <dbReference type="ChEBI" id="CHEBI:15377"/>
        <dbReference type="ChEBI" id="CHEBI:57308"/>
        <dbReference type="ChEBI" id="CHEBI:57845"/>
        <dbReference type="EC" id="4.2.1.75"/>
    </reaction>
</comment>
<comment type="pathway">
    <text evidence="1 9">Porphyrin-containing compound metabolism; protoporphyrin-IX biosynthesis; coproporphyrinogen-III from 5-aminolevulinate: step 3/4.</text>
</comment>
<evidence type="ECO:0000256" key="4">
    <source>
        <dbReference type="ARBA" id="ARBA00023239"/>
    </source>
</evidence>
<dbReference type="STRING" id="1121003.SAMN03080618_00684"/>
<dbReference type="CDD" id="cd06578">
    <property type="entry name" value="HemD"/>
    <property type="match status" value="1"/>
</dbReference>
<dbReference type="AlphaFoldDB" id="A0A1I3IWE9"/>
<organism evidence="11 12">
    <name type="scientific">Aquamicrobium aerolatum DSM 21857</name>
    <dbReference type="NCBI Taxonomy" id="1121003"/>
    <lineage>
        <taxon>Bacteria</taxon>
        <taxon>Pseudomonadati</taxon>
        <taxon>Pseudomonadota</taxon>
        <taxon>Alphaproteobacteria</taxon>
        <taxon>Hyphomicrobiales</taxon>
        <taxon>Phyllobacteriaceae</taxon>
        <taxon>Aerobium</taxon>
    </lineage>
</organism>
<evidence type="ECO:0000256" key="2">
    <source>
        <dbReference type="ARBA" id="ARBA00008133"/>
    </source>
</evidence>
<evidence type="ECO:0000256" key="1">
    <source>
        <dbReference type="ARBA" id="ARBA00004772"/>
    </source>
</evidence>
<dbReference type="PANTHER" id="PTHR38042">
    <property type="entry name" value="UROPORPHYRINOGEN-III SYNTHASE, CHLOROPLASTIC"/>
    <property type="match status" value="1"/>
</dbReference>
<gene>
    <name evidence="11" type="ORF">SAMN03080618_00684</name>
</gene>
<evidence type="ECO:0000256" key="8">
    <source>
        <dbReference type="ARBA" id="ARBA00048617"/>
    </source>
</evidence>
<dbReference type="EMBL" id="FORF01000003">
    <property type="protein sequence ID" value="SFI52282.1"/>
    <property type="molecule type" value="Genomic_DNA"/>
</dbReference>
<dbReference type="Gene3D" id="3.40.50.10090">
    <property type="match status" value="2"/>
</dbReference>
<dbReference type="InterPro" id="IPR003754">
    <property type="entry name" value="4pyrrol_synth_uPrphyn_synth"/>
</dbReference>
<evidence type="ECO:0000256" key="6">
    <source>
        <dbReference type="ARBA" id="ARBA00037589"/>
    </source>
</evidence>
<evidence type="ECO:0000313" key="12">
    <source>
        <dbReference type="Proteomes" id="UP000242763"/>
    </source>
</evidence>
<keyword evidence="4 9" id="KW-0456">Lyase</keyword>
<keyword evidence="5 9" id="KW-0627">Porphyrin biosynthesis</keyword>
<evidence type="ECO:0000256" key="9">
    <source>
        <dbReference type="RuleBase" id="RU366031"/>
    </source>
</evidence>
<dbReference type="InterPro" id="IPR039793">
    <property type="entry name" value="UROS/Hem4"/>
</dbReference>
<evidence type="ECO:0000259" key="10">
    <source>
        <dbReference type="Pfam" id="PF02602"/>
    </source>
</evidence>
<dbReference type="PANTHER" id="PTHR38042:SF1">
    <property type="entry name" value="UROPORPHYRINOGEN-III SYNTHASE, CHLOROPLASTIC"/>
    <property type="match status" value="1"/>
</dbReference>
<evidence type="ECO:0000256" key="5">
    <source>
        <dbReference type="ARBA" id="ARBA00023244"/>
    </source>
</evidence>